<evidence type="ECO:0000313" key="2">
    <source>
        <dbReference type="RefSeq" id="XP_024220372.1"/>
    </source>
</evidence>
<dbReference type="RefSeq" id="XP_024220372.1">
    <property type="nucleotide sequence ID" value="XM_024364604.2"/>
</dbReference>
<accession>A0A6P6F7Q1</accession>
<dbReference type="OrthoDB" id="188352at2759"/>
<dbReference type="AlphaFoldDB" id="A0A6P6F7Q1"/>
<protein>
    <submittedName>
        <fullName evidence="2">Uncharacterized protein LOC112212057</fullName>
    </submittedName>
</protein>
<reference evidence="2" key="1">
    <citation type="submission" date="2025-08" db="UniProtKB">
        <authorList>
            <consortium name="RefSeq"/>
        </authorList>
    </citation>
    <scope>IDENTIFICATION</scope>
</reference>
<gene>
    <name evidence="2" type="primary">LOC112212057</name>
</gene>
<sequence>MGTITSYNRTPQLPCISSILIYAQCQNILTNKQLRMNLNPISIKLEQLSNFPANIVIENGFKCIYMKILFVDHTIVTPCYIPNRIMYFEFVKCFLCEEFQPKELVNFLTTKFLTVQVIGVRIIEPSISDRPDHDKSVSKSSKAVTKEEFLLGIAKFDVSDLLRGFWEVKLTNDLIHPCNIFATNIDYTDDERKKILWKNSPLTSDTFTSYSTSMKIKIRATCDLRIIQKKIIRHENIFNRIFFNLNDLKLANDILKDVSLHNSNLLTIYESSIEDNNLKVKF</sequence>
<dbReference type="KEGG" id="bim:112212057"/>
<organism evidence="1 2">
    <name type="scientific">Bombus impatiens</name>
    <name type="common">Bumblebee</name>
    <dbReference type="NCBI Taxonomy" id="132113"/>
    <lineage>
        <taxon>Eukaryota</taxon>
        <taxon>Metazoa</taxon>
        <taxon>Ecdysozoa</taxon>
        <taxon>Arthropoda</taxon>
        <taxon>Hexapoda</taxon>
        <taxon>Insecta</taxon>
        <taxon>Pterygota</taxon>
        <taxon>Neoptera</taxon>
        <taxon>Endopterygota</taxon>
        <taxon>Hymenoptera</taxon>
        <taxon>Apocrita</taxon>
        <taxon>Aculeata</taxon>
        <taxon>Apoidea</taxon>
        <taxon>Anthophila</taxon>
        <taxon>Apidae</taxon>
        <taxon>Bombus</taxon>
        <taxon>Pyrobombus</taxon>
    </lineage>
</organism>
<proteinExistence type="predicted"/>
<dbReference type="Proteomes" id="UP000515180">
    <property type="component" value="Unplaced"/>
</dbReference>
<keyword evidence="1" id="KW-1185">Reference proteome</keyword>
<dbReference type="GeneID" id="112212057"/>
<evidence type="ECO:0000313" key="1">
    <source>
        <dbReference type="Proteomes" id="UP000515180"/>
    </source>
</evidence>
<name>A0A6P6F7Q1_BOMIM</name>